<dbReference type="InterPro" id="IPR050061">
    <property type="entry name" value="MurCDEF_pg_biosynth"/>
</dbReference>
<evidence type="ECO:0000313" key="19">
    <source>
        <dbReference type="Proteomes" id="UP000774000"/>
    </source>
</evidence>
<dbReference type="InterPro" id="IPR004101">
    <property type="entry name" value="Mur_ligase_C"/>
</dbReference>
<evidence type="ECO:0000256" key="10">
    <source>
        <dbReference type="ARBA" id="ARBA00022984"/>
    </source>
</evidence>
<name>A0A938XTD1_9FIRM</name>
<keyword evidence="11 14" id="KW-0131">Cell cycle</keyword>
<organism evidence="18 19">
    <name type="scientific">Halanaerobacter jeridensis</name>
    <dbReference type="NCBI Taxonomy" id="706427"/>
    <lineage>
        <taxon>Bacteria</taxon>
        <taxon>Bacillati</taxon>
        <taxon>Bacillota</taxon>
        <taxon>Clostridia</taxon>
        <taxon>Halanaerobiales</taxon>
        <taxon>Halobacteroidaceae</taxon>
        <taxon>Halanaerobacter</taxon>
    </lineage>
</organism>
<evidence type="ECO:0000259" key="16">
    <source>
        <dbReference type="Pfam" id="PF02875"/>
    </source>
</evidence>
<keyword evidence="6 14" id="KW-0132">Cell division</keyword>
<keyword evidence="4 14" id="KW-0963">Cytoplasm</keyword>
<protein>
    <recommendedName>
        <fullName evidence="3 14">UDP-N-acetylmuramate--L-alanine ligase</fullName>
        <ecNumber evidence="3 14">6.3.2.8</ecNumber>
    </recommendedName>
    <alternativeName>
        <fullName evidence="14">UDP-N-acetylmuramoyl-L-alanine synthetase</fullName>
    </alternativeName>
</protein>
<dbReference type="Gene3D" id="3.40.1190.10">
    <property type="entry name" value="Mur-like, catalytic domain"/>
    <property type="match status" value="1"/>
</dbReference>
<evidence type="ECO:0000256" key="9">
    <source>
        <dbReference type="ARBA" id="ARBA00022960"/>
    </source>
</evidence>
<dbReference type="EC" id="6.3.2.8" evidence="3 14"/>
<dbReference type="GO" id="GO:0008360">
    <property type="term" value="P:regulation of cell shape"/>
    <property type="evidence" value="ECO:0007669"/>
    <property type="project" value="UniProtKB-KW"/>
</dbReference>
<comment type="pathway">
    <text evidence="2 14">Cell wall biogenesis; peptidoglycan biosynthesis.</text>
</comment>
<dbReference type="AlphaFoldDB" id="A0A938XTD1"/>
<dbReference type="GO" id="GO:0005737">
    <property type="term" value="C:cytoplasm"/>
    <property type="evidence" value="ECO:0007669"/>
    <property type="project" value="UniProtKB-SubCell"/>
</dbReference>
<feature type="domain" description="Mur ligase N-terminal catalytic" evidence="15">
    <location>
        <begin position="5"/>
        <end position="103"/>
    </location>
</feature>
<comment type="catalytic activity">
    <reaction evidence="13 14">
        <text>UDP-N-acetyl-alpha-D-muramate + L-alanine + ATP = UDP-N-acetyl-alpha-D-muramoyl-L-alanine + ADP + phosphate + H(+)</text>
        <dbReference type="Rhea" id="RHEA:23372"/>
        <dbReference type="ChEBI" id="CHEBI:15378"/>
        <dbReference type="ChEBI" id="CHEBI:30616"/>
        <dbReference type="ChEBI" id="CHEBI:43474"/>
        <dbReference type="ChEBI" id="CHEBI:57972"/>
        <dbReference type="ChEBI" id="CHEBI:70757"/>
        <dbReference type="ChEBI" id="CHEBI:83898"/>
        <dbReference type="ChEBI" id="CHEBI:456216"/>
        <dbReference type="EC" id="6.3.2.8"/>
    </reaction>
</comment>
<keyword evidence="8 14" id="KW-0067">ATP-binding</keyword>
<evidence type="ECO:0000256" key="6">
    <source>
        <dbReference type="ARBA" id="ARBA00022618"/>
    </source>
</evidence>
<dbReference type="Pfam" id="PF08245">
    <property type="entry name" value="Mur_ligase_M"/>
    <property type="match status" value="1"/>
</dbReference>
<dbReference type="Proteomes" id="UP000774000">
    <property type="component" value="Unassembled WGS sequence"/>
</dbReference>
<proteinExistence type="inferred from homology"/>
<accession>A0A938XTD1</accession>
<dbReference type="GO" id="GO:0051301">
    <property type="term" value="P:cell division"/>
    <property type="evidence" value="ECO:0007669"/>
    <property type="project" value="UniProtKB-KW"/>
</dbReference>
<dbReference type="PANTHER" id="PTHR43445:SF3">
    <property type="entry name" value="UDP-N-ACETYLMURAMATE--L-ALANINE LIGASE"/>
    <property type="match status" value="1"/>
</dbReference>
<comment type="function">
    <text evidence="14">Cell wall formation.</text>
</comment>
<feature type="binding site" evidence="14">
    <location>
        <begin position="111"/>
        <end position="117"/>
    </location>
    <ligand>
        <name>ATP</name>
        <dbReference type="ChEBI" id="CHEBI:30616"/>
    </ligand>
</feature>
<keyword evidence="5 14" id="KW-0436">Ligase</keyword>
<feature type="domain" description="Mur ligase C-terminal" evidence="16">
    <location>
        <begin position="310"/>
        <end position="443"/>
    </location>
</feature>
<comment type="caution">
    <text evidence="18">The sequence shown here is derived from an EMBL/GenBank/DDBJ whole genome shotgun (WGS) entry which is preliminary data.</text>
</comment>
<evidence type="ECO:0000256" key="4">
    <source>
        <dbReference type="ARBA" id="ARBA00022490"/>
    </source>
</evidence>
<dbReference type="GO" id="GO:0005524">
    <property type="term" value="F:ATP binding"/>
    <property type="evidence" value="ECO:0007669"/>
    <property type="project" value="UniProtKB-UniRule"/>
</dbReference>
<gene>
    <name evidence="14" type="primary">murC</name>
    <name evidence="18" type="ORF">JOC47_000790</name>
</gene>
<dbReference type="PANTHER" id="PTHR43445">
    <property type="entry name" value="UDP-N-ACETYLMURAMATE--L-ALANINE LIGASE-RELATED"/>
    <property type="match status" value="1"/>
</dbReference>
<evidence type="ECO:0000256" key="8">
    <source>
        <dbReference type="ARBA" id="ARBA00022840"/>
    </source>
</evidence>
<comment type="similarity">
    <text evidence="14">Belongs to the MurCDEF family.</text>
</comment>
<evidence type="ECO:0000256" key="14">
    <source>
        <dbReference type="HAMAP-Rule" id="MF_00046"/>
    </source>
</evidence>
<evidence type="ECO:0000256" key="3">
    <source>
        <dbReference type="ARBA" id="ARBA00012211"/>
    </source>
</evidence>
<keyword evidence="9 14" id="KW-0133">Cell shape</keyword>
<keyword evidence="19" id="KW-1185">Reference proteome</keyword>
<evidence type="ECO:0000259" key="15">
    <source>
        <dbReference type="Pfam" id="PF01225"/>
    </source>
</evidence>
<dbReference type="SUPFAM" id="SSF53244">
    <property type="entry name" value="MurD-like peptide ligases, peptide-binding domain"/>
    <property type="match status" value="1"/>
</dbReference>
<reference evidence="18" key="1">
    <citation type="submission" date="2021-01" db="EMBL/GenBank/DDBJ databases">
        <title>Genomic Encyclopedia of Type Strains, Phase IV (KMG-IV): sequencing the most valuable type-strain genomes for metagenomic binning, comparative biology and taxonomic classification.</title>
        <authorList>
            <person name="Goeker M."/>
        </authorList>
    </citation>
    <scope>NUCLEOTIDE SEQUENCE</scope>
    <source>
        <strain evidence="18">DSM 23230</strain>
    </source>
</reference>
<dbReference type="InterPro" id="IPR005758">
    <property type="entry name" value="UDP-N-AcMur_Ala_ligase_MurC"/>
</dbReference>
<dbReference type="HAMAP" id="MF_00046">
    <property type="entry name" value="MurC"/>
    <property type="match status" value="1"/>
</dbReference>
<dbReference type="SUPFAM" id="SSF51984">
    <property type="entry name" value="MurCD N-terminal domain"/>
    <property type="match status" value="1"/>
</dbReference>
<dbReference type="GO" id="GO:0009252">
    <property type="term" value="P:peptidoglycan biosynthetic process"/>
    <property type="evidence" value="ECO:0007669"/>
    <property type="project" value="UniProtKB-UniRule"/>
</dbReference>
<dbReference type="GO" id="GO:0071555">
    <property type="term" value="P:cell wall organization"/>
    <property type="evidence" value="ECO:0007669"/>
    <property type="project" value="UniProtKB-KW"/>
</dbReference>
<sequence length="457" mass="51787">MDNKKIHIIGIGGIAMSAIAKYFLSLNYEVTGSDLQENELVTDLKSKGVEITIGHQQSNITADLDKVIFSDAIPQENVELKAAKDKNLDILNRSDALALITHNNRVISAAGTHGKTSTSALIAQLLDGAGAEPSFIIGGIVNNFASNFAIKDGDYFVLEGDEYQRSFLKYRTDVGVVTNIEFDHPDIYDDLDDMLAAYQEYVAGLTEYLVTNDQVIEQLNLIISDLDIRVDTVGVNDSAATFNAVDIEEEELSSFFTLEYEGEEIDRFKLPALGEYNIKHALEAIAVGYYFGFSFEEMKDALAKFMGVKRRFETLYQDQEQIIISDYAHHPSEVKAVVDNLAQIESNKDKVVVFQPHQYLRTKRLLDEYENILNQDVTERAIFRIYKVREQVEEEELVQLGAELSQEISEQTVHYFNSYPELEEWLNDYKSEQGVIYLFLGAGDIDQWGREWVQKLE</sequence>
<evidence type="ECO:0000256" key="13">
    <source>
        <dbReference type="ARBA" id="ARBA00047833"/>
    </source>
</evidence>
<dbReference type="GO" id="GO:0008763">
    <property type="term" value="F:UDP-N-acetylmuramate-L-alanine ligase activity"/>
    <property type="evidence" value="ECO:0007669"/>
    <property type="project" value="UniProtKB-UniRule"/>
</dbReference>
<evidence type="ECO:0000256" key="2">
    <source>
        <dbReference type="ARBA" id="ARBA00004752"/>
    </source>
</evidence>
<evidence type="ECO:0000256" key="11">
    <source>
        <dbReference type="ARBA" id="ARBA00023306"/>
    </source>
</evidence>
<dbReference type="InterPro" id="IPR013221">
    <property type="entry name" value="Mur_ligase_cen"/>
</dbReference>
<keyword evidence="12 14" id="KW-0961">Cell wall biogenesis/degradation</keyword>
<evidence type="ECO:0000259" key="17">
    <source>
        <dbReference type="Pfam" id="PF08245"/>
    </source>
</evidence>
<dbReference type="InterPro" id="IPR036615">
    <property type="entry name" value="Mur_ligase_C_dom_sf"/>
</dbReference>
<evidence type="ECO:0000256" key="1">
    <source>
        <dbReference type="ARBA" id="ARBA00004496"/>
    </source>
</evidence>
<dbReference type="EMBL" id="JAFBDQ010000003">
    <property type="protein sequence ID" value="MBM7555956.1"/>
    <property type="molecule type" value="Genomic_DNA"/>
</dbReference>
<feature type="domain" description="Mur ligase central" evidence="17">
    <location>
        <begin position="110"/>
        <end position="287"/>
    </location>
</feature>
<dbReference type="Gene3D" id="3.90.190.20">
    <property type="entry name" value="Mur ligase, C-terminal domain"/>
    <property type="match status" value="1"/>
</dbReference>
<evidence type="ECO:0000256" key="5">
    <source>
        <dbReference type="ARBA" id="ARBA00022598"/>
    </source>
</evidence>
<comment type="subcellular location">
    <subcellularLocation>
        <location evidence="1 14">Cytoplasm</location>
    </subcellularLocation>
</comment>
<dbReference type="Gene3D" id="3.40.50.720">
    <property type="entry name" value="NAD(P)-binding Rossmann-like Domain"/>
    <property type="match status" value="1"/>
</dbReference>
<dbReference type="RefSeq" id="WP_204700666.1">
    <property type="nucleotide sequence ID" value="NZ_JAFBDQ010000003.1"/>
</dbReference>
<dbReference type="SUPFAM" id="SSF53623">
    <property type="entry name" value="MurD-like peptide ligases, catalytic domain"/>
    <property type="match status" value="1"/>
</dbReference>
<dbReference type="InterPro" id="IPR000713">
    <property type="entry name" value="Mur_ligase_N"/>
</dbReference>
<evidence type="ECO:0000313" key="18">
    <source>
        <dbReference type="EMBL" id="MBM7555956.1"/>
    </source>
</evidence>
<evidence type="ECO:0000256" key="12">
    <source>
        <dbReference type="ARBA" id="ARBA00023316"/>
    </source>
</evidence>
<keyword evidence="10 14" id="KW-0573">Peptidoglycan synthesis</keyword>
<dbReference type="Pfam" id="PF02875">
    <property type="entry name" value="Mur_ligase_C"/>
    <property type="match status" value="1"/>
</dbReference>
<keyword evidence="7 14" id="KW-0547">Nucleotide-binding</keyword>
<dbReference type="NCBIfam" id="TIGR01082">
    <property type="entry name" value="murC"/>
    <property type="match status" value="1"/>
</dbReference>
<dbReference type="Pfam" id="PF01225">
    <property type="entry name" value="Mur_ligase"/>
    <property type="match status" value="1"/>
</dbReference>
<evidence type="ECO:0000256" key="7">
    <source>
        <dbReference type="ARBA" id="ARBA00022741"/>
    </source>
</evidence>
<dbReference type="InterPro" id="IPR036565">
    <property type="entry name" value="Mur-like_cat_sf"/>
</dbReference>